<proteinExistence type="predicted"/>
<dbReference type="AlphaFoldDB" id="A0A0N5AGP5"/>
<reference evidence="2" key="1">
    <citation type="submission" date="2017-02" db="UniProtKB">
        <authorList>
            <consortium name="WormBaseParasite"/>
        </authorList>
    </citation>
    <scope>IDENTIFICATION</scope>
</reference>
<accession>A0A0N5AGP5</accession>
<evidence type="ECO:0000313" key="2">
    <source>
        <dbReference type="WBParaSite" id="SMUV_0000350901-mRNA-1"/>
    </source>
</evidence>
<dbReference type="Proteomes" id="UP000046393">
    <property type="component" value="Unplaced"/>
</dbReference>
<protein>
    <submittedName>
        <fullName evidence="2">CUB domain-containing protein</fullName>
    </submittedName>
</protein>
<name>A0A0N5AGP5_9BILA</name>
<keyword evidence="1" id="KW-1185">Reference proteome</keyword>
<dbReference type="WBParaSite" id="SMUV_0000350901-mRNA-1">
    <property type="protein sequence ID" value="SMUV_0000350901-mRNA-1"/>
    <property type="gene ID" value="SMUV_0000350901"/>
</dbReference>
<evidence type="ECO:0000313" key="1">
    <source>
        <dbReference type="Proteomes" id="UP000046393"/>
    </source>
</evidence>
<organism evidence="1 2">
    <name type="scientific">Syphacia muris</name>
    <dbReference type="NCBI Taxonomy" id="451379"/>
    <lineage>
        <taxon>Eukaryota</taxon>
        <taxon>Metazoa</taxon>
        <taxon>Ecdysozoa</taxon>
        <taxon>Nematoda</taxon>
        <taxon>Chromadorea</taxon>
        <taxon>Rhabditida</taxon>
        <taxon>Spirurina</taxon>
        <taxon>Oxyuridomorpha</taxon>
        <taxon>Oxyuroidea</taxon>
        <taxon>Oxyuridae</taxon>
        <taxon>Syphacia</taxon>
    </lineage>
</organism>
<sequence length="319" mass="35872">MAVLLLPEHNVYKLHAPHNSGFRRHSSRRLYDSARQRQFQRNDVLTTLKENYTAVGELKPVITADKCNIVVKNYYPEGMHAVFHRSVEFLISNPLVQVQFSPFNISTLPATNDTSKLDCYTSLYIADPDVSSLTIRNWTFDSSDTKVTLIPGFNSIYLNNSQEYDELSHISIDVKKDEIHSLDGLVITTPRINIINSENGTVSFTIYEVKDCLHQMKMVNEPNSGYFIGSYPNYAELELISENGEEISASFTITSSLSNVSRLTLTDGADGNDGHSYAGELREEQVTVKGKQINLKFSPNDFSSSFLIARYATVNGKFV</sequence>